<feature type="transmembrane region" description="Helical" evidence="10">
    <location>
        <begin position="440"/>
        <end position="459"/>
    </location>
</feature>
<feature type="compositionally biased region" description="Polar residues" evidence="9">
    <location>
        <begin position="32"/>
        <end position="45"/>
    </location>
</feature>
<dbReference type="OrthoDB" id="422827at2759"/>
<evidence type="ECO:0000313" key="12">
    <source>
        <dbReference type="EMBL" id="OXA57931.1"/>
    </source>
</evidence>
<feature type="region of interest" description="Disordered" evidence="9">
    <location>
        <begin position="654"/>
        <end position="685"/>
    </location>
</feature>
<accession>A0A226EME7</accession>
<keyword evidence="8 10" id="KW-0472">Membrane</keyword>
<feature type="domain" description="Sphingomyelin synthase-like" evidence="11">
    <location>
        <begin position="412"/>
        <end position="484"/>
    </location>
</feature>
<comment type="subcellular location">
    <subcellularLocation>
        <location evidence="1">Membrane</location>
        <topology evidence="1">Multi-pass membrane protein</topology>
    </subcellularLocation>
</comment>
<name>A0A226EME7_FOLCA</name>
<feature type="compositionally biased region" description="Polar residues" evidence="9">
    <location>
        <begin position="83"/>
        <end position="123"/>
    </location>
</feature>
<keyword evidence="13" id="KW-1185">Reference proteome</keyword>
<keyword evidence="6 10" id="KW-1133">Transmembrane helix</keyword>
<evidence type="ECO:0000259" key="11">
    <source>
        <dbReference type="Pfam" id="PF14360"/>
    </source>
</evidence>
<dbReference type="Proteomes" id="UP000198287">
    <property type="component" value="Unassembled WGS sequence"/>
</dbReference>
<dbReference type="GO" id="GO:0005886">
    <property type="term" value="C:plasma membrane"/>
    <property type="evidence" value="ECO:0007669"/>
    <property type="project" value="TreeGrafter"/>
</dbReference>
<feature type="transmembrane region" description="Helical" evidence="10">
    <location>
        <begin position="415"/>
        <end position="431"/>
    </location>
</feature>
<dbReference type="InterPro" id="IPR045221">
    <property type="entry name" value="Sphingomyelin_synth-like"/>
</dbReference>
<feature type="transmembrane region" description="Helical" evidence="10">
    <location>
        <begin position="316"/>
        <end position="338"/>
    </location>
</feature>
<feature type="region of interest" description="Disordered" evidence="9">
    <location>
        <begin position="1"/>
        <end position="162"/>
    </location>
</feature>
<protein>
    <submittedName>
        <fullName evidence="12">Phosphatidylcholine:ceramide cholinephosphotransferase 1</fullName>
    </submittedName>
</protein>
<dbReference type="AlphaFoldDB" id="A0A226EME7"/>
<dbReference type="GO" id="GO:0000139">
    <property type="term" value="C:Golgi membrane"/>
    <property type="evidence" value="ECO:0007669"/>
    <property type="project" value="TreeGrafter"/>
</dbReference>
<evidence type="ECO:0000256" key="10">
    <source>
        <dbReference type="SAM" id="Phobius"/>
    </source>
</evidence>
<evidence type="ECO:0000256" key="4">
    <source>
        <dbReference type="ARBA" id="ARBA00022692"/>
    </source>
</evidence>
<comment type="similarity">
    <text evidence="2">Belongs to the sphingomyelin synthase family.</text>
</comment>
<dbReference type="PANTHER" id="PTHR21290:SF27">
    <property type="entry name" value="PHOSPHATIDYLCHOLINE:CERAMIDE CHOLINEPHOSPHOTRANSFERASE 1"/>
    <property type="match status" value="1"/>
</dbReference>
<dbReference type="GO" id="GO:0006686">
    <property type="term" value="P:sphingomyelin biosynthetic process"/>
    <property type="evidence" value="ECO:0007669"/>
    <property type="project" value="TreeGrafter"/>
</dbReference>
<dbReference type="GO" id="GO:0047493">
    <property type="term" value="F:ceramide cholinephosphotransferase activity"/>
    <property type="evidence" value="ECO:0007669"/>
    <property type="project" value="TreeGrafter"/>
</dbReference>
<evidence type="ECO:0000256" key="5">
    <source>
        <dbReference type="ARBA" id="ARBA00022919"/>
    </source>
</evidence>
<feature type="compositionally biased region" description="Polar residues" evidence="9">
    <location>
        <begin position="137"/>
        <end position="162"/>
    </location>
</feature>
<organism evidence="12 13">
    <name type="scientific">Folsomia candida</name>
    <name type="common">Springtail</name>
    <dbReference type="NCBI Taxonomy" id="158441"/>
    <lineage>
        <taxon>Eukaryota</taxon>
        <taxon>Metazoa</taxon>
        <taxon>Ecdysozoa</taxon>
        <taxon>Arthropoda</taxon>
        <taxon>Hexapoda</taxon>
        <taxon>Collembola</taxon>
        <taxon>Entomobryomorpha</taxon>
        <taxon>Isotomoidea</taxon>
        <taxon>Isotomidae</taxon>
        <taxon>Proisotominae</taxon>
        <taxon>Folsomia</taxon>
    </lineage>
</organism>
<feature type="transmembrane region" description="Helical" evidence="10">
    <location>
        <begin position="604"/>
        <end position="625"/>
    </location>
</feature>
<evidence type="ECO:0000256" key="3">
    <source>
        <dbReference type="ARBA" id="ARBA00022679"/>
    </source>
</evidence>
<evidence type="ECO:0000256" key="7">
    <source>
        <dbReference type="ARBA" id="ARBA00023098"/>
    </source>
</evidence>
<keyword evidence="3 12" id="KW-0808">Transferase</keyword>
<feature type="compositionally biased region" description="Low complexity" evidence="9">
    <location>
        <begin position="53"/>
        <end position="82"/>
    </location>
</feature>
<feature type="transmembrane region" description="Helical" evidence="10">
    <location>
        <begin position="270"/>
        <end position="289"/>
    </location>
</feature>
<dbReference type="GO" id="GO:0005789">
    <property type="term" value="C:endoplasmic reticulum membrane"/>
    <property type="evidence" value="ECO:0007669"/>
    <property type="project" value="TreeGrafter"/>
</dbReference>
<evidence type="ECO:0000256" key="6">
    <source>
        <dbReference type="ARBA" id="ARBA00022989"/>
    </source>
</evidence>
<sequence length="902" mass="98243">MVSDKTDYGSFAEPSSSVIIGGGGGESAGRVANSSGNLHSLVNHSNSRHTSESSDSNSGISSGASVLDSDQVVSGSQVSIDSNARNRPNSNTLHHASLNLDLSHNNSGRTISSPTIDDTTQRSGTDDGTARGARIRISTNRYRNSSGNNNTLNPTNSQSAPRLSPTETIVIISNHGGGGKTSNNANGTTITHIYSNSSSPMSTNSGDLLYQRQPLLQECENGWIDHDGDAELDSPVSSDGKRGRTAVRIDIPSDQSVVTLKYPKEKRKTVIAFLVLSCNFVLATLSLALTHERVPDRNIYKPLPDIILDNVTAQDWALSVSDVLVAISTLATAVVMLLHRHRWIVFRRAFLILACLYFMRSITIYVTVLPVASYTYHCSPKSNSTSVLEILRRVIQLVSGFGLSINGQHTYCGDYIYSGHTVILCIAYLFIQEYTPRKLFYLHWASWIVSIVGVVMMLISRGHYTVDVLIAYYVATRIFWIYHTLANNPQLKVQNGQNGSTTNFLSRIWFTVQNTWGSESDGDVNPVARFLTNLMLGDKLPDLPDPNSIISNLNVTKPFNISSVTSGFQGSADLVSGANNLLTSFVNQTRSTIGLVAHHGNFTLIQAALLFTIGCMAAGAATIVLEGLAFRERQTEIELYKTLHGGGHHANGGVSMAYGAPAPPPPSLQYGSPSQHDSYSSAHSDPIPAYAAVPNSYPSAQQPDLSAYYYGATNTRRKRDTGQLGDGSFIQLSKPYRNPHTTRKVNRFHNAFISGSSGGGDTKQRYPSTFSGVFANPASPLLVSTYGVNPGIGYPDSTNYLLLNRLGMKHKHGSSKRGESKDDNDMEYARGDLPLEDGVVTSVKSRSQQHKRKHKKRQQGEEEILNSFGGSGIAYPSFVVNSQNRMRKYWEDVAQVQLMQGR</sequence>
<comment type="caution">
    <text evidence="12">The sequence shown here is derived from an EMBL/GenBank/DDBJ whole genome shotgun (WGS) entry which is preliminary data.</text>
</comment>
<reference evidence="12 13" key="1">
    <citation type="submission" date="2015-12" db="EMBL/GenBank/DDBJ databases">
        <title>The genome of Folsomia candida.</title>
        <authorList>
            <person name="Faddeeva A."/>
            <person name="Derks M.F."/>
            <person name="Anvar Y."/>
            <person name="Smit S."/>
            <person name="Van Straalen N."/>
            <person name="Roelofs D."/>
        </authorList>
    </citation>
    <scope>NUCLEOTIDE SEQUENCE [LARGE SCALE GENOMIC DNA]</scope>
    <source>
        <strain evidence="12 13">VU population</strain>
        <tissue evidence="12">Whole body</tissue>
    </source>
</reference>
<feature type="region of interest" description="Disordered" evidence="9">
    <location>
        <begin position="717"/>
        <end position="740"/>
    </location>
</feature>
<dbReference type="GO" id="GO:0033188">
    <property type="term" value="F:sphingomyelin synthase activity"/>
    <property type="evidence" value="ECO:0007669"/>
    <property type="project" value="TreeGrafter"/>
</dbReference>
<keyword evidence="4 10" id="KW-0812">Transmembrane</keyword>
<evidence type="ECO:0000256" key="9">
    <source>
        <dbReference type="SAM" id="MobiDB-lite"/>
    </source>
</evidence>
<feature type="transmembrane region" description="Helical" evidence="10">
    <location>
        <begin position="350"/>
        <end position="372"/>
    </location>
</feature>
<keyword evidence="7" id="KW-0443">Lipid metabolism</keyword>
<evidence type="ECO:0000256" key="1">
    <source>
        <dbReference type="ARBA" id="ARBA00004141"/>
    </source>
</evidence>
<evidence type="ECO:0000256" key="2">
    <source>
        <dbReference type="ARBA" id="ARBA00005441"/>
    </source>
</evidence>
<feature type="compositionally biased region" description="Basic residues" evidence="9">
    <location>
        <begin position="847"/>
        <end position="857"/>
    </location>
</feature>
<feature type="compositionally biased region" description="Basic and acidic residues" evidence="9">
    <location>
        <begin position="816"/>
        <end position="830"/>
    </location>
</feature>
<evidence type="ECO:0000256" key="8">
    <source>
        <dbReference type="ARBA" id="ARBA00023136"/>
    </source>
</evidence>
<dbReference type="Pfam" id="PF14360">
    <property type="entry name" value="PAP2_C"/>
    <property type="match status" value="1"/>
</dbReference>
<dbReference type="PANTHER" id="PTHR21290">
    <property type="entry name" value="SPHINGOMYELIN SYNTHETASE"/>
    <property type="match status" value="1"/>
</dbReference>
<keyword evidence="5" id="KW-0746">Sphingolipid metabolism</keyword>
<dbReference type="STRING" id="158441.A0A226EME7"/>
<dbReference type="GO" id="GO:0046513">
    <property type="term" value="P:ceramide biosynthetic process"/>
    <property type="evidence" value="ECO:0007669"/>
    <property type="project" value="TreeGrafter"/>
</dbReference>
<gene>
    <name evidence="12" type="ORF">Fcan01_07615</name>
</gene>
<dbReference type="InterPro" id="IPR025749">
    <property type="entry name" value="Sphingomyelin_synth-like_dom"/>
</dbReference>
<dbReference type="CDD" id="cd01610">
    <property type="entry name" value="PAP2_like"/>
    <property type="match status" value="1"/>
</dbReference>
<evidence type="ECO:0000313" key="13">
    <source>
        <dbReference type="Proteomes" id="UP000198287"/>
    </source>
</evidence>
<proteinExistence type="inferred from homology"/>
<feature type="region of interest" description="Disordered" evidence="9">
    <location>
        <begin position="810"/>
        <end position="862"/>
    </location>
</feature>
<feature type="compositionally biased region" description="Polar residues" evidence="9">
    <location>
        <begin position="669"/>
        <end position="683"/>
    </location>
</feature>
<dbReference type="EMBL" id="LNIX01000003">
    <property type="protein sequence ID" value="OXA57931.1"/>
    <property type="molecule type" value="Genomic_DNA"/>
</dbReference>